<dbReference type="RefSeq" id="WP_143393588.1">
    <property type="nucleotide sequence ID" value="NZ_NIDE01000014.1"/>
</dbReference>
<dbReference type="InterPro" id="IPR052021">
    <property type="entry name" value="Type-I_RS_S_subunit"/>
</dbReference>
<dbReference type="PANTHER" id="PTHR30408:SF12">
    <property type="entry name" value="TYPE I RESTRICTION ENZYME MJAVIII SPECIFICITY SUBUNIT"/>
    <property type="match status" value="1"/>
</dbReference>
<dbReference type="Gene3D" id="3.90.220.20">
    <property type="entry name" value="DNA methylase specificity domains"/>
    <property type="match status" value="2"/>
</dbReference>
<dbReference type="AlphaFoldDB" id="A0A225D731"/>
<keyword evidence="5" id="KW-1185">Reference proteome</keyword>
<dbReference type="InterPro" id="IPR044946">
    <property type="entry name" value="Restrct_endonuc_typeI_TRD_sf"/>
</dbReference>
<dbReference type="PANTHER" id="PTHR30408">
    <property type="entry name" value="TYPE-1 RESTRICTION ENZYME ECOKI SPECIFICITY PROTEIN"/>
    <property type="match status" value="1"/>
</dbReference>
<evidence type="ECO:0000313" key="4">
    <source>
        <dbReference type="EMBL" id="OWK37400.1"/>
    </source>
</evidence>
<dbReference type="GO" id="GO:0003677">
    <property type="term" value="F:DNA binding"/>
    <property type="evidence" value="ECO:0007669"/>
    <property type="project" value="UniProtKB-KW"/>
</dbReference>
<evidence type="ECO:0000256" key="2">
    <source>
        <dbReference type="ARBA" id="ARBA00023125"/>
    </source>
</evidence>
<dbReference type="EMBL" id="NIDE01000014">
    <property type="protein sequence ID" value="OWK37400.1"/>
    <property type="molecule type" value="Genomic_DNA"/>
</dbReference>
<sequence length="421" mass="46576">MVPLSTIISELESGVSVNSEDVPAGDSERGVLKVSCVSDGHFYAQENKRVIPSELHRLICSVRRGDLLVTRANTFDLIGASGLVDRDYPNLFLPDKVWRVVLKEGGGDSINWLKHVLNSPQVRAELKKRATGTSGSMKNIPQSSFLAINVFRPPVDEQVWIACVLDVWDRGVRQLTDLISAKLCFKQGLMQHLLTGQRRFQGHVKKKGVQASPAGTIPVDWTLGRLSDVTEEVRRRNDTGVTRVLTASGNHGLIDQQDYFNRSVAGKSLESYFLLKRGEFAYNRSLMKGYPYGATKRLEDYEEGVVSTLYLCFRITSPECNSNWLTHVFEAGVLNSQLRGIAKMGARAHGLLNVAASEFFNMVLPVPSPEEQAAISRVLDAADSEIALLEKELEALKQQKKGLMQKLLTGQVRVPLSKGVA</sequence>
<keyword evidence="3" id="KW-0175">Coiled coil</keyword>
<evidence type="ECO:0000256" key="3">
    <source>
        <dbReference type="SAM" id="Coils"/>
    </source>
</evidence>
<protein>
    <submittedName>
        <fullName evidence="4">Type I restriction-modification system, specificity subunit S</fullName>
    </submittedName>
</protein>
<organism evidence="4 5">
    <name type="scientific">Fimbriiglobus ruber</name>
    <dbReference type="NCBI Taxonomy" id="1908690"/>
    <lineage>
        <taxon>Bacteria</taxon>
        <taxon>Pseudomonadati</taxon>
        <taxon>Planctomycetota</taxon>
        <taxon>Planctomycetia</taxon>
        <taxon>Gemmatales</taxon>
        <taxon>Gemmataceae</taxon>
        <taxon>Fimbriiglobus</taxon>
    </lineage>
</organism>
<feature type="coiled-coil region" evidence="3">
    <location>
        <begin position="379"/>
        <end position="406"/>
    </location>
</feature>
<keyword evidence="2" id="KW-0238">DNA-binding</keyword>
<name>A0A225D731_9BACT</name>
<evidence type="ECO:0000313" key="5">
    <source>
        <dbReference type="Proteomes" id="UP000214646"/>
    </source>
</evidence>
<dbReference type="Proteomes" id="UP000214646">
    <property type="component" value="Unassembled WGS sequence"/>
</dbReference>
<keyword evidence="1" id="KW-0680">Restriction system</keyword>
<comment type="caution">
    <text evidence="4">The sequence shown here is derived from an EMBL/GenBank/DDBJ whole genome shotgun (WGS) entry which is preliminary data.</text>
</comment>
<dbReference type="OrthoDB" id="9811611at2"/>
<reference evidence="5" key="1">
    <citation type="submission" date="2017-06" db="EMBL/GenBank/DDBJ databases">
        <title>Genome analysis of Fimbriiglobus ruber SP5, the first member of the order Planctomycetales with confirmed chitinolytic capability.</title>
        <authorList>
            <person name="Ravin N.V."/>
            <person name="Rakitin A.L."/>
            <person name="Ivanova A.A."/>
            <person name="Beletsky A.V."/>
            <person name="Kulichevskaya I.S."/>
            <person name="Mardanov A.V."/>
            <person name="Dedysh S.N."/>
        </authorList>
    </citation>
    <scope>NUCLEOTIDE SEQUENCE [LARGE SCALE GENOMIC DNA]</scope>
    <source>
        <strain evidence="5">SP5</strain>
    </source>
</reference>
<gene>
    <name evidence="4" type="ORF">FRUB_06520</name>
</gene>
<evidence type="ECO:0000256" key="1">
    <source>
        <dbReference type="ARBA" id="ARBA00022747"/>
    </source>
</evidence>
<dbReference type="SUPFAM" id="SSF116734">
    <property type="entry name" value="DNA methylase specificity domain"/>
    <property type="match status" value="2"/>
</dbReference>
<accession>A0A225D731</accession>
<proteinExistence type="predicted"/>
<dbReference type="GO" id="GO:0009307">
    <property type="term" value="P:DNA restriction-modification system"/>
    <property type="evidence" value="ECO:0007669"/>
    <property type="project" value="UniProtKB-KW"/>
</dbReference>